<reference evidence="3" key="1">
    <citation type="submission" date="2019-07" db="EMBL/GenBank/DDBJ databases">
        <title>De Novo Assembly of kiwifruit Actinidia rufa.</title>
        <authorList>
            <person name="Sugita-Konishi S."/>
            <person name="Sato K."/>
            <person name="Mori E."/>
            <person name="Abe Y."/>
            <person name="Kisaki G."/>
            <person name="Hamano K."/>
            <person name="Suezawa K."/>
            <person name="Otani M."/>
            <person name="Fukuda T."/>
            <person name="Manabe T."/>
            <person name="Gomi K."/>
            <person name="Tabuchi M."/>
            <person name="Akimitsu K."/>
            <person name="Kataoka I."/>
        </authorList>
    </citation>
    <scope>NUCLEOTIDE SEQUENCE [LARGE SCALE GENOMIC DNA]</scope>
    <source>
        <strain evidence="3">cv. Fuchu</strain>
    </source>
</reference>
<feature type="region of interest" description="Disordered" evidence="1">
    <location>
        <begin position="44"/>
        <end position="67"/>
    </location>
</feature>
<proteinExistence type="predicted"/>
<name>A0A7J0DMD2_9ERIC</name>
<dbReference type="Proteomes" id="UP000585474">
    <property type="component" value="Unassembled WGS sequence"/>
</dbReference>
<protein>
    <submittedName>
        <fullName evidence="2">Uncharacterized protein</fullName>
    </submittedName>
</protein>
<dbReference type="AlphaFoldDB" id="A0A7J0DMD2"/>
<keyword evidence="3" id="KW-1185">Reference proteome</keyword>
<dbReference type="EMBL" id="BJWL01000302">
    <property type="protein sequence ID" value="GFS38164.1"/>
    <property type="molecule type" value="Genomic_DNA"/>
</dbReference>
<gene>
    <name evidence="2" type="ORF">Acr_00g0056060</name>
</gene>
<evidence type="ECO:0000313" key="2">
    <source>
        <dbReference type="EMBL" id="GFS38164.1"/>
    </source>
</evidence>
<organism evidence="2 3">
    <name type="scientific">Actinidia rufa</name>
    <dbReference type="NCBI Taxonomy" id="165716"/>
    <lineage>
        <taxon>Eukaryota</taxon>
        <taxon>Viridiplantae</taxon>
        <taxon>Streptophyta</taxon>
        <taxon>Embryophyta</taxon>
        <taxon>Tracheophyta</taxon>
        <taxon>Spermatophyta</taxon>
        <taxon>Magnoliopsida</taxon>
        <taxon>eudicotyledons</taxon>
        <taxon>Gunneridae</taxon>
        <taxon>Pentapetalae</taxon>
        <taxon>asterids</taxon>
        <taxon>Ericales</taxon>
        <taxon>Actinidiaceae</taxon>
        <taxon>Actinidia</taxon>
    </lineage>
</organism>
<comment type="caution">
    <text evidence="2">The sequence shown here is derived from an EMBL/GenBank/DDBJ whole genome shotgun (WGS) entry which is preliminary data.</text>
</comment>
<evidence type="ECO:0000313" key="3">
    <source>
        <dbReference type="Proteomes" id="UP000585474"/>
    </source>
</evidence>
<dbReference type="OrthoDB" id="248495at2759"/>
<accession>A0A7J0DMD2</accession>
<evidence type="ECO:0000256" key="1">
    <source>
        <dbReference type="SAM" id="MobiDB-lite"/>
    </source>
</evidence>
<sequence>MENAEIRLYPETEFLYSKEGTGNEWECEAVEKNGRLLNDAIKIPDRPSTQEIPPPQPKEDLTENRWPARSFGTVLARGETRNQITESSDFSRKEMQQDRAGHIIGGATASACADVFVDEE</sequence>